<dbReference type="EMBL" id="LAZR01002354">
    <property type="protein sequence ID" value="KKN31125.1"/>
    <property type="molecule type" value="Genomic_DNA"/>
</dbReference>
<protein>
    <submittedName>
        <fullName evidence="1">Uncharacterized protein</fullName>
    </submittedName>
</protein>
<name>A0A0F9PH07_9ZZZZ</name>
<proteinExistence type="predicted"/>
<sequence length="84" mass="9670">MEYGSFVGGDLMTNQEEIREGMQLILSRWYSNQINRIFTQQVEDELLEYLHSQGVVLKVADTSQDTMGFYHPDIVAVEPLIMEA</sequence>
<dbReference type="AlphaFoldDB" id="A0A0F9PH07"/>
<reference evidence="1" key="1">
    <citation type="journal article" date="2015" name="Nature">
        <title>Complex archaea that bridge the gap between prokaryotes and eukaryotes.</title>
        <authorList>
            <person name="Spang A."/>
            <person name="Saw J.H."/>
            <person name="Jorgensen S.L."/>
            <person name="Zaremba-Niedzwiedzka K."/>
            <person name="Martijn J."/>
            <person name="Lind A.E."/>
            <person name="van Eijk R."/>
            <person name="Schleper C."/>
            <person name="Guy L."/>
            <person name="Ettema T.J."/>
        </authorList>
    </citation>
    <scope>NUCLEOTIDE SEQUENCE</scope>
</reference>
<organism evidence="1">
    <name type="scientific">marine sediment metagenome</name>
    <dbReference type="NCBI Taxonomy" id="412755"/>
    <lineage>
        <taxon>unclassified sequences</taxon>
        <taxon>metagenomes</taxon>
        <taxon>ecological metagenomes</taxon>
    </lineage>
</organism>
<gene>
    <name evidence="1" type="ORF">LCGC14_0826990</name>
</gene>
<evidence type="ECO:0000313" key="1">
    <source>
        <dbReference type="EMBL" id="KKN31125.1"/>
    </source>
</evidence>
<accession>A0A0F9PH07</accession>
<comment type="caution">
    <text evidence="1">The sequence shown here is derived from an EMBL/GenBank/DDBJ whole genome shotgun (WGS) entry which is preliminary data.</text>
</comment>